<dbReference type="AlphaFoldDB" id="A0A9X0WEP7"/>
<dbReference type="InterPro" id="IPR036909">
    <property type="entry name" value="Cyt_c-like_dom_sf"/>
</dbReference>
<feature type="binding site" description="covalent" evidence="8">
    <location>
        <position position="136"/>
    </location>
    <ligand>
        <name>heme c</name>
        <dbReference type="ChEBI" id="CHEBI:61717"/>
        <label>2</label>
    </ligand>
</feature>
<dbReference type="InterPro" id="IPR009056">
    <property type="entry name" value="Cyt_c-like_dom"/>
</dbReference>
<dbReference type="GO" id="GO:0042597">
    <property type="term" value="C:periplasmic space"/>
    <property type="evidence" value="ECO:0007669"/>
    <property type="project" value="UniProtKB-SubCell"/>
</dbReference>
<comment type="PTM">
    <text evidence="8">Binds 2 heme c groups covalently per subunit.</text>
</comment>
<dbReference type="InterPro" id="IPR050597">
    <property type="entry name" value="Cytochrome_c_Oxidase_Subunit"/>
</dbReference>
<accession>A0A9X0WEP7</accession>
<proteinExistence type="predicted"/>
<evidence type="ECO:0000256" key="4">
    <source>
        <dbReference type="ARBA" id="ARBA00022723"/>
    </source>
</evidence>
<keyword evidence="4 9" id="KW-0479">Metal-binding</keyword>
<dbReference type="Proteomes" id="UP001138802">
    <property type="component" value="Unassembled WGS sequence"/>
</dbReference>
<dbReference type="PIRSF" id="PIRSF000005">
    <property type="entry name" value="Cytochrome_c4"/>
    <property type="match status" value="1"/>
</dbReference>
<dbReference type="InterPro" id="IPR024167">
    <property type="entry name" value="Cytochrome_c4-like"/>
</dbReference>
<evidence type="ECO:0000256" key="8">
    <source>
        <dbReference type="PIRSR" id="PIRSR000005-1"/>
    </source>
</evidence>
<evidence type="ECO:0000256" key="2">
    <source>
        <dbReference type="ARBA" id="ARBA00022448"/>
    </source>
</evidence>
<feature type="domain" description="Cytochrome c" evidence="11">
    <location>
        <begin position="112"/>
        <end position="203"/>
    </location>
</feature>
<name>A0A9X0WEP7_9GAMM</name>
<comment type="subcellular location">
    <subcellularLocation>
        <location evidence="1">Periplasm</location>
    </subcellularLocation>
</comment>
<evidence type="ECO:0000256" key="3">
    <source>
        <dbReference type="ARBA" id="ARBA00022617"/>
    </source>
</evidence>
<feature type="binding site" description="covalent" evidence="8">
    <location>
        <position position="133"/>
    </location>
    <ligand>
        <name>heme c</name>
        <dbReference type="ChEBI" id="CHEBI:61717"/>
        <label>2</label>
    </ligand>
</feature>
<dbReference type="EMBL" id="NRSD01000001">
    <property type="protein sequence ID" value="MBK1643334.1"/>
    <property type="molecule type" value="Genomic_DNA"/>
</dbReference>
<dbReference type="InterPro" id="IPR008168">
    <property type="entry name" value="Cyt_C_IC"/>
</dbReference>
<evidence type="ECO:0000256" key="5">
    <source>
        <dbReference type="ARBA" id="ARBA00022764"/>
    </source>
</evidence>
<dbReference type="PANTHER" id="PTHR33751">
    <property type="entry name" value="CBB3-TYPE CYTOCHROME C OXIDASE SUBUNIT FIXP"/>
    <property type="match status" value="1"/>
</dbReference>
<feature type="binding site" description="axial binding residue" evidence="9">
    <location>
        <position position="41"/>
    </location>
    <ligand>
        <name>heme c</name>
        <dbReference type="ChEBI" id="CHEBI:61717"/>
        <label>1</label>
    </ligand>
    <ligandPart>
        <name>Fe</name>
        <dbReference type="ChEBI" id="CHEBI:18248"/>
    </ligandPart>
</feature>
<dbReference type="Pfam" id="PF00034">
    <property type="entry name" value="Cytochrom_C"/>
    <property type="match status" value="2"/>
</dbReference>
<keyword evidence="6" id="KW-0249">Electron transport</keyword>
<evidence type="ECO:0000256" key="9">
    <source>
        <dbReference type="PIRSR" id="PIRSR000005-2"/>
    </source>
</evidence>
<feature type="binding site" description="axial binding residue" evidence="9">
    <location>
        <position position="137"/>
    </location>
    <ligand>
        <name>heme c</name>
        <dbReference type="ChEBI" id="CHEBI:61717"/>
        <label>2</label>
    </ligand>
    <ligandPart>
        <name>Fe</name>
        <dbReference type="ChEBI" id="CHEBI:18248"/>
    </ligandPart>
</feature>
<keyword evidence="2" id="KW-0813">Transport</keyword>
<keyword evidence="3 8" id="KW-0349">Heme</keyword>
<evidence type="ECO:0000256" key="10">
    <source>
        <dbReference type="SAM" id="SignalP"/>
    </source>
</evidence>
<dbReference type="GO" id="GO:0020037">
    <property type="term" value="F:heme binding"/>
    <property type="evidence" value="ECO:0007669"/>
    <property type="project" value="InterPro"/>
</dbReference>
<keyword evidence="5" id="KW-0574">Periplasm</keyword>
<feature type="binding site" description="axial binding residue" evidence="9">
    <location>
        <position position="180"/>
    </location>
    <ligand>
        <name>heme c</name>
        <dbReference type="ChEBI" id="CHEBI:61717"/>
        <label>2</label>
    </ligand>
    <ligandPart>
        <name>Fe</name>
        <dbReference type="ChEBI" id="CHEBI:18248"/>
    </ligandPart>
</feature>
<evidence type="ECO:0000256" key="1">
    <source>
        <dbReference type="ARBA" id="ARBA00004418"/>
    </source>
</evidence>
<keyword evidence="13" id="KW-1185">Reference proteome</keyword>
<dbReference type="GO" id="GO:0005506">
    <property type="term" value="F:iron ion binding"/>
    <property type="evidence" value="ECO:0007669"/>
    <property type="project" value="InterPro"/>
</dbReference>
<dbReference type="PRINTS" id="PR00605">
    <property type="entry name" value="CYTCHROMECIC"/>
</dbReference>
<dbReference type="GO" id="GO:0009055">
    <property type="term" value="F:electron transfer activity"/>
    <property type="evidence" value="ECO:0007669"/>
    <property type="project" value="InterPro"/>
</dbReference>
<sequence>MVKNWLITISVATLLVSGAVQAAGDPQAGEEKANSICMACHGPQGNSIVPIWPKLAGQHPEYIIKQLNDYRAGNRANEQMTPMAMPLTDQEVLDLAAYFALQAKTPGEADPELATLGESIYRWGNPESGVPACGGCHGPAGQGQSLAKFPRLSGQHADYTKQTLEHFRDSLRANDPNGMMRGAAARLTDQEIAAVSQYIQGLSQ</sequence>
<comment type="caution">
    <text evidence="12">The sequence shown here is derived from an EMBL/GenBank/DDBJ whole genome shotgun (WGS) entry which is preliminary data.</text>
</comment>
<dbReference type="RefSeq" id="WP_200386328.1">
    <property type="nucleotide sequence ID" value="NZ_NRSD01000001.1"/>
</dbReference>
<evidence type="ECO:0000313" key="12">
    <source>
        <dbReference type="EMBL" id="MBK1643334.1"/>
    </source>
</evidence>
<feature type="chain" id="PRO_5040858292" evidence="10">
    <location>
        <begin position="23"/>
        <end position="204"/>
    </location>
</feature>
<keyword evidence="7 9" id="KW-0408">Iron</keyword>
<dbReference type="PANTHER" id="PTHR33751:SF9">
    <property type="entry name" value="CYTOCHROME C4"/>
    <property type="match status" value="1"/>
</dbReference>
<dbReference type="Gene3D" id="1.10.760.10">
    <property type="entry name" value="Cytochrome c-like domain"/>
    <property type="match status" value="2"/>
</dbReference>
<evidence type="ECO:0000259" key="11">
    <source>
        <dbReference type="PROSITE" id="PS51007"/>
    </source>
</evidence>
<dbReference type="SUPFAM" id="SSF46626">
    <property type="entry name" value="Cytochrome c"/>
    <property type="match status" value="2"/>
</dbReference>
<keyword evidence="10" id="KW-0732">Signal</keyword>
<feature type="binding site" description="covalent" evidence="8">
    <location>
        <position position="40"/>
    </location>
    <ligand>
        <name>heme c</name>
        <dbReference type="ChEBI" id="CHEBI:61717"/>
        <label>1</label>
    </ligand>
</feature>
<evidence type="ECO:0000256" key="7">
    <source>
        <dbReference type="ARBA" id="ARBA00023004"/>
    </source>
</evidence>
<protein>
    <submittedName>
        <fullName evidence="12">Cytochrome c4</fullName>
    </submittedName>
</protein>
<organism evidence="12 13">
    <name type="scientific">Thiocapsa imhoffii</name>
    <dbReference type="NCBI Taxonomy" id="382777"/>
    <lineage>
        <taxon>Bacteria</taxon>
        <taxon>Pseudomonadati</taxon>
        <taxon>Pseudomonadota</taxon>
        <taxon>Gammaproteobacteria</taxon>
        <taxon>Chromatiales</taxon>
        <taxon>Chromatiaceae</taxon>
        <taxon>Thiocapsa</taxon>
    </lineage>
</organism>
<gene>
    <name evidence="12" type="ORF">CKO25_01420</name>
</gene>
<reference evidence="12 13" key="1">
    <citation type="journal article" date="2020" name="Microorganisms">
        <title>Osmotic Adaptation and Compatible Solute Biosynthesis of Phototrophic Bacteria as Revealed from Genome Analyses.</title>
        <authorList>
            <person name="Imhoff J.F."/>
            <person name="Rahn T."/>
            <person name="Kunzel S."/>
            <person name="Keller A."/>
            <person name="Neulinger S.C."/>
        </authorList>
    </citation>
    <scope>NUCLEOTIDE SEQUENCE [LARGE SCALE GENOMIC DNA]</scope>
    <source>
        <strain evidence="12 13">DSM 21303</strain>
    </source>
</reference>
<dbReference type="PROSITE" id="PS51007">
    <property type="entry name" value="CYTC"/>
    <property type="match status" value="2"/>
</dbReference>
<feature type="signal peptide" evidence="10">
    <location>
        <begin position="1"/>
        <end position="22"/>
    </location>
</feature>
<evidence type="ECO:0000256" key="6">
    <source>
        <dbReference type="ARBA" id="ARBA00022982"/>
    </source>
</evidence>
<feature type="binding site" description="axial binding residue" evidence="9">
    <location>
        <position position="80"/>
    </location>
    <ligand>
        <name>heme c</name>
        <dbReference type="ChEBI" id="CHEBI:61717"/>
        <label>1</label>
    </ligand>
    <ligandPart>
        <name>Fe</name>
        <dbReference type="ChEBI" id="CHEBI:18248"/>
    </ligandPart>
</feature>
<feature type="domain" description="Cytochrome c" evidence="11">
    <location>
        <begin position="24"/>
        <end position="103"/>
    </location>
</feature>
<evidence type="ECO:0000313" key="13">
    <source>
        <dbReference type="Proteomes" id="UP001138802"/>
    </source>
</evidence>
<feature type="binding site" description="covalent" evidence="8">
    <location>
        <position position="37"/>
    </location>
    <ligand>
        <name>heme c</name>
        <dbReference type="ChEBI" id="CHEBI:61717"/>
        <label>1</label>
    </ligand>
</feature>